<evidence type="ECO:0000256" key="12">
    <source>
        <dbReference type="PROSITE-ProRule" id="PRU01256"/>
    </source>
</evidence>
<keyword evidence="9" id="KW-0539">Nucleus</keyword>
<dbReference type="GO" id="GO:0005634">
    <property type="term" value="C:nucleus"/>
    <property type="evidence" value="ECO:0007669"/>
    <property type="project" value="UniProtKB-SubCell"/>
</dbReference>
<organism evidence="17">
    <name type="scientific">Serpula lacrymans var. lacrymans (strain S7.3)</name>
    <name type="common">Dry rot fungus</name>
    <dbReference type="NCBI Taxonomy" id="936435"/>
    <lineage>
        <taxon>Eukaryota</taxon>
        <taxon>Fungi</taxon>
        <taxon>Dikarya</taxon>
        <taxon>Basidiomycota</taxon>
        <taxon>Agaricomycotina</taxon>
        <taxon>Agaricomycetes</taxon>
        <taxon>Agaricomycetidae</taxon>
        <taxon>Boletales</taxon>
        <taxon>Coniophorineae</taxon>
        <taxon>Serpulaceae</taxon>
        <taxon>Serpula</taxon>
    </lineage>
</organism>
<keyword evidence="2" id="KW-0808">Transferase</keyword>
<dbReference type="HOGENOM" id="CLU_028491_3_0_1"/>
<dbReference type="GO" id="GO:0061630">
    <property type="term" value="F:ubiquitin protein ligase activity"/>
    <property type="evidence" value="ECO:0007669"/>
    <property type="project" value="InterPro"/>
</dbReference>
<feature type="region of interest" description="Disordered" evidence="13">
    <location>
        <begin position="376"/>
        <end position="417"/>
    </location>
</feature>
<evidence type="ECO:0000256" key="4">
    <source>
        <dbReference type="ARBA" id="ARBA00022763"/>
    </source>
</evidence>
<evidence type="ECO:0000313" key="17">
    <source>
        <dbReference type="Proteomes" id="UP000008063"/>
    </source>
</evidence>
<keyword evidence="6" id="KW-0833">Ubl conjugation pathway</keyword>
<dbReference type="PANTHER" id="PTHR14134:SF2">
    <property type="entry name" value="E3 UBIQUITIN-PROTEIN LIGASE RAD18"/>
    <property type="match status" value="1"/>
</dbReference>
<feature type="compositionally biased region" description="Basic residues" evidence="13">
    <location>
        <begin position="164"/>
        <end position="173"/>
    </location>
</feature>
<dbReference type="OMA" id="IPNTGPR"/>
<dbReference type="GO" id="GO:0008270">
    <property type="term" value="F:zinc ion binding"/>
    <property type="evidence" value="ECO:0007669"/>
    <property type="project" value="UniProtKB-KW"/>
</dbReference>
<evidence type="ECO:0000256" key="11">
    <source>
        <dbReference type="PROSITE-ProRule" id="PRU00175"/>
    </source>
</evidence>
<evidence type="ECO:0000259" key="14">
    <source>
        <dbReference type="PROSITE" id="PS50089"/>
    </source>
</evidence>
<dbReference type="PANTHER" id="PTHR14134">
    <property type="entry name" value="E3 UBIQUITIN-PROTEIN LIGASE RAD18"/>
    <property type="match status" value="1"/>
</dbReference>
<dbReference type="PROSITE" id="PS50089">
    <property type="entry name" value="ZF_RING_2"/>
    <property type="match status" value="1"/>
</dbReference>
<dbReference type="GO" id="GO:0006301">
    <property type="term" value="P:DNA damage tolerance"/>
    <property type="evidence" value="ECO:0007669"/>
    <property type="project" value="InterPro"/>
</dbReference>
<dbReference type="GO" id="GO:0003697">
    <property type="term" value="F:single-stranded DNA binding"/>
    <property type="evidence" value="ECO:0007669"/>
    <property type="project" value="InterPro"/>
</dbReference>
<dbReference type="SUPFAM" id="SSF57850">
    <property type="entry name" value="RING/U-box"/>
    <property type="match status" value="1"/>
</dbReference>
<dbReference type="Gene3D" id="3.30.40.10">
    <property type="entry name" value="Zinc/RING finger domain, C3HC4 (zinc finger)"/>
    <property type="match status" value="1"/>
</dbReference>
<dbReference type="InterPro" id="IPR006642">
    <property type="entry name" value="Rad18_UBZ4"/>
</dbReference>
<name>F8Q6L5_SERL3</name>
<feature type="region of interest" description="Disordered" evidence="13">
    <location>
        <begin position="94"/>
        <end position="197"/>
    </location>
</feature>
<dbReference type="InterPro" id="IPR013083">
    <property type="entry name" value="Znf_RING/FYVE/PHD"/>
</dbReference>
<feature type="compositionally biased region" description="Polar residues" evidence="13">
    <location>
        <begin position="393"/>
        <end position="403"/>
    </location>
</feature>
<reference evidence="17" key="1">
    <citation type="journal article" date="2011" name="Science">
        <title>The plant cell wall-decomposing machinery underlies the functional diversity of forest fungi.</title>
        <authorList>
            <person name="Eastwood D.C."/>
            <person name="Floudas D."/>
            <person name="Binder M."/>
            <person name="Majcherczyk A."/>
            <person name="Schneider P."/>
            <person name="Aerts A."/>
            <person name="Asiegbu F.O."/>
            <person name="Baker S.E."/>
            <person name="Barry K."/>
            <person name="Bendiksby M."/>
            <person name="Blumentritt M."/>
            <person name="Coutinho P.M."/>
            <person name="Cullen D."/>
            <person name="de Vries R.P."/>
            <person name="Gathman A."/>
            <person name="Goodell B."/>
            <person name="Henrissat B."/>
            <person name="Ihrmark K."/>
            <person name="Kauserud H."/>
            <person name="Kohler A."/>
            <person name="LaButti K."/>
            <person name="Lapidus A."/>
            <person name="Lavin J.L."/>
            <person name="Lee Y.-H."/>
            <person name="Lindquist E."/>
            <person name="Lilly W."/>
            <person name="Lucas S."/>
            <person name="Morin E."/>
            <person name="Murat C."/>
            <person name="Oguiza J.A."/>
            <person name="Park J."/>
            <person name="Pisabarro A.G."/>
            <person name="Riley R."/>
            <person name="Rosling A."/>
            <person name="Salamov A."/>
            <person name="Schmidt O."/>
            <person name="Schmutz J."/>
            <person name="Skrede I."/>
            <person name="Stenlid J."/>
            <person name="Wiebenga A."/>
            <person name="Xie X."/>
            <person name="Kuees U."/>
            <person name="Hibbett D.S."/>
            <person name="Hoffmeister D."/>
            <person name="Hoegberg N."/>
            <person name="Martin F."/>
            <person name="Grigoriev I.V."/>
            <person name="Watkinson S.C."/>
        </authorList>
    </citation>
    <scope>NUCLEOTIDE SEQUENCE [LARGE SCALE GENOMIC DNA]</scope>
    <source>
        <strain evidence="17">strain S7.3</strain>
    </source>
</reference>
<feature type="compositionally biased region" description="Basic and acidic residues" evidence="13">
    <location>
        <begin position="174"/>
        <end position="186"/>
    </location>
</feature>
<keyword evidence="7" id="KW-0862">Zinc</keyword>
<dbReference type="Gene3D" id="3.30.160.60">
    <property type="entry name" value="Classic Zinc Finger"/>
    <property type="match status" value="1"/>
</dbReference>
<dbReference type="InParanoid" id="F8Q6L5"/>
<evidence type="ECO:0000259" key="15">
    <source>
        <dbReference type="PROSITE" id="PS51908"/>
    </source>
</evidence>
<evidence type="ECO:0000313" key="16">
    <source>
        <dbReference type="EMBL" id="EGN96253.1"/>
    </source>
</evidence>
<dbReference type="OrthoDB" id="9049620at2759"/>
<dbReference type="EMBL" id="GL945484">
    <property type="protein sequence ID" value="EGN96253.1"/>
    <property type="molecule type" value="Genomic_DNA"/>
</dbReference>
<gene>
    <name evidence="16" type="ORF">SERLA73DRAFT_76232</name>
</gene>
<comment type="subcellular location">
    <subcellularLocation>
        <location evidence="1">Nucleus</location>
    </subcellularLocation>
</comment>
<evidence type="ECO:0000256" key="1">
    <source>
        <dbReference type="ARBA" id="ARBA00004123"/>
    </source>
</evidence>
<dbReference type="GO" id="GO:0006281">
    <property type="term" value="P:DNA repair"/>
    <property type="evidence" value="ECO:0007669"/>
    <property type="project" value="UniProtKB-KW"/>
</dbReference>
<accession>F8Q6L5</accession>
<dbReference type="FunCoup" id="F8Q6L5">
    <property type="interactions" value="163"/>
</dbReference>
<evidence type="ECO:0000256" key="2">
    <source>
        <dbReference type="ARBA" id="ARBA00022679"/>
    </source>
</evidence>
<keyword evidence="17" id="KW-1185">Reference proteome</keyword>
<evidence type="ECO:0000256" key="8">
    <source>
        <dbReference type="ARBA" id="ARBA00023204"/>
    </source>
</evidence>
<proteinExistence type="predicted"/>
<feature type="domain" description="UBZ4-type" evidence="15">
    <location>
        <begin position="199"/>
        <end position="226"/>
    </location>
</feature>
<feature type="compositionally biased region" description="Polar residues" evidence="13">
    <location>
        <begin position="104"/>
        <end position="115"/>
    </location>
</feature>
<comment type="pathway">
    <text evidence="10">Protein modification.</text>
</comment>
<feature type="domain" description="RING-type" evidence="14">
    <location>
        <begin position="38"/>
        <end position="72"/>
    </location>
</feature>
<feature type="compositionally biased region" description="Polar residues" evidence="13">
    <location>
        <begin position="146"/>
        <end position="162"/>
    </location>
</feature>
<evidence type="ECO:0000256" key="9">
    <source>
        <dbReference type="ARBA" id="ARBA00023242"/>
    </source>
</evidence>
<feature type="compositionally biased region" description="Acidic residues" evidence="13">
    <location>
        <begin position="408"/>
        <end position="417"/>
    </location>
</feature>
<feature type="region of interest" description="Disordered" evidence="13">
    <location>
        <begin position="224"/>
        <end position="259"/>
    </location>
</feature>
<dbReference type="Proteomes" id="UP000008063">
    <property type="component" value="Unassembled WGS sequence"/>
</dbReference>
<keyword evidence="3" id="KW-0479">Metal-binding</keyword>
<evidence type="ECO:0000256" key="5">
    <source>
        <dbReference type="ARBA" id="ARBA00022771"/>
    </source>
</evidence>
<evidence type="ECO:0008006" key="18">
    <source>
        <dbReference type="Google" id="ProtNLM"/>
    </source>
</evidence>
<evidence type="ECO:0000256" key="13">
    <source>
        <dbReference type="SAM" id="MobiDB-lite"/>
    </source>
</evidence>
<dbReference type="STRING" id="936435.F8Q6L5"/>
<dbReference type="AlphaFoldDB" id="F8Q6L5"/>
<dbReference type="GO" id="GO:0006513">
    <property type="term" value="P:protein monoubiquitination"/>
    <property type="evidence" value="ECO:0007669"/>
    <property type="project" value="InterPro"/>
</dbReference>
<keyword evidence="4 12" id="KW-0227">DNA damage</keyword>
<evidence type="ECO:0000256" key="7">
    <source>
        <dbReference type="ARBA" id="ARBA00022833"/>
    </source>
</evidence>
<evidence type="ECO:0000256" key="3">
    <source>
        <dbReference type="ARBA" id="ARBA00022723"/>
    </source>
</evidence>
<dbReference type="InterPro" id="IPR039577">
    <property type="entry name" value="Rad18"/>
</dbReference>
<dbReference type="PROSITE" id="PS51908">
    <property type="entry name" value="ZF_UBZ4"/>
    <property type="match status" value="1"/>
</dbReference>
<keyword evidence="8 12" id="KW-0234">DNA repair</keyword>
<dbReference type="SMART" id="SM00734">
    <property type="entry name" value="ZnF_Rad18"/>
    <property type="match status" value="1"/>
</dbReference>
<evidence type="ECO:0000256" key="10">
    <source>
        <dbReference type="ARBA" id="ARBA00043952"/>
    </source>
</evidence>
<dbReference type="InterPro" id="IPR001841">
    <property type="entry name" value="Znf_RING"/>
</dbReference>
<sequence>MPTNNVDALLATDVPDPSDFPPPSALPGLRQLDTTYRCAICGELYDAPITLLCGHCFCSLHITKEEECPTCRKAANEGHFRTNITVEEMLAREHQARISRSKSNRAMNQTPTKRTTPAPKSRKRRQRSNSDGSSSTDIVCVAGPSFNDTNRSSEALDSSPSPTKHVKKKVKSRARSELRLEPSSDPREEELDTDSAVSKVKCPVCRKQVDFNAINSHVDVCLNPSSASTPTNGERRSEQKGQWSKILGGGNNNKGKGREKNGRVIFISFRTLGSDENADRLPKVTYHVIKDKALKELLVENKLPTSGDRVTWIARHERWVMIYNANLDKSEKSRKTLSELRVELKKWEDNMKGRKAVVDDTEAYQAQNKDEFARLTEQARKSKNPKPKAVSPVQESGSENSETVLVLDSEEEEALKI</sequence>
<protein>
    <recommendedName>
        <fullName evidence="18">RING-type domain-containing protein</fullName>
    </recommendedName>
</protein>
<evidence type="ECO:0000256" key="6">
    <source>
        <dbReference type="ARBA" id="ARBA00022786"/>
    </source>
</evidence>
<dbReference type="GO" id="GO:0097505">
    <property type="term" value="C:Rad6-Rad18 complex"/>
    <property type="evidence" value="ECO:0007669"/>
    <property type="project" value="TreeGrafter"/>
</dbReference>
<keyword evidence="5 11" id="KW-0863">Zinc-finger</keyword>